<evidence type="ECO:0000313" key="1">
    <source>
        <dbReference type="EMBL" id="CBK24987.2"/>
    </source>
</evidence>
<dbReference type="AlphaFoldDB" id="D8MA98"/>
<dbReference type="GeneID" id="24921653"/>
<gene>
    <name evidence="1" type="ORF">GSBLH_T00004640001</name>
</gene>
<reference evidence="1" key="1">
    <citation type="submission" date="2010-02" db="EMBL/GenBank/DDBJ databases">
        <title>Sequencing and annotation of the Blastocystis hominis genome.</title>
        <authorList>
            <person name="Wincker P."/>
        </authorList>
    </citation>
    <scope>NUCLEOTIDE SEQUENCE</scope>
    <source>
        <strain evidence="1">Singapore isolate B</strain>
    </source>
</reference>
<dbReference type="RefSeq" id="XP_012899035.1">
    <property type="nucleotide sequence ID" value="XM_013043581.1"/>
</dbReference>
<accession>D8MA98</accession>
<name>D8MA98_BLAHO</name>
<evidence type="ECO:0000313" key="2">
    <source>
        <dbReference type="Proteomes" id="UP000008312"/>
    </source>
</evidence>
<sequence>MESAHNAVLFLGLSVLVKACYGHSLIQVLVACDCVVQ</sequence>
<dbReference type="Proteomes" id="UP000008312">
    <property type="component" value="Unassembled WGS sequence"/>
</dbReference>
<organism evidence="1">
    <name type="scientific">Blastocystis hominis</name>
    <dbReference type="NCBI Taxonomy" id="12968"/>
    <lineage>
        <taxon>Eukaryota</taxon>
        <taxon>Sar</taxon>
        <taxon>Stramenopiles</taxon>
        <taxon>Bigyra</taxon>
        <taxon>Opalozoa</taxon>
        <taxon>Opalinata</taxon>
        <taxon>Blastocystidae</taxon>
        <taxon>Blastocystis</taxon>
    </lineage>
</organism>
<keyword evidence="2" id="KW-1185">Reference proteome</keyword>
<dbReference type="InParanoid" id="D8MA98"/>
<dbReference type="EMBL" id="FN668689">
    <property type="protein sequence ID" value="CBK24987.2"/>
    <property type="molecule type" value="Genomic_DNA"/>
</dbReference>
<protein>
    <submittedName>
        <fullName evidence="1">Uncharacterized protein</fullName>
    </submittedName>
</protein>
<proteinExistence type="predicted"/>